<dbReference type="Proteomes" id="UP000504637">
    <property type="component" value="Unplaced"/>
</dbReference>
<dbReference type="RefSeq" id="XP_033463466.1">
    <property type="nucleotide sequence ID" value="XM_033602876.1"/>
</dbReference>
<accession>A0A6J3MEK0</accession>
<reference evidence="2" key="1">
    <citation type="submission" date="2020-01" db="EMBL/GenBank/DDBJ databases">
        <authorList>
            <consortium name="DOE Joint Genome Institute"/>
            <person name="Haridas S."/>
            <person name="Albert R."/>
            <person name="Binder M."/>
            <person name="Bloem J."/>
            <person name="Labutti K."/>
            <person name="Salamov A."/>
            <person name="Andreopoulos B."/>
            <person name="Baker S.E."/>
            <person name="Barry K."/>
            <person name="Bills G."/>
            <person name="Bluhm B.H."/>
            <person name="Cannon C."/>
            <person name="Castanera R."/>
            <person name="Culley D.E."/>
            <person name="Daum C."/>
            <person name="Ezra D."/>
            <person name="Gonzalez J.B."/>
            <person name="Henrissat B."/>
            <person name="Kuo A."/>
            <person name="Liang C."/>
            <person name="Lipzen A."/>
            <person name="Lutzoni F."/>
            <person name="Magnuson J."/>
            <person name="Mondo S."/>
            <person name="Nolan M."/>
            <person name="Ohm R."/>
            <person name="Pangilinan J."/>
            <person name="Park H.-J."/>
            <person name="Ramirez L."/>
            <person name="Alfaro M."/>
            <person name="Sun H."/>
            <person name="Tritt A."/>
            <person name="Yoshinaga Y."/>
            <person name="Zwiers L.-H."/>
            <person name="Turgeon B.G."/>
            <person name="Goodwin S.B."/>
            <person name="Spatafora J.W."/>
            <person name="Crous P.W."/>
            <person name="Grigoriev I.V."/>
        </authorList>
    </citation>
    <scope>NUCLEOTIDE SEQUENCE</scope>
    <source>
        <strain evidence="2">CBS 342.82</strain>
    </source>
</reference>
<proteinExistence type="predicted"/>
<evidence type="ECO:0000313" key="2">
    <source>
        <dbReference type="RefSeq" id="XP_033463466.1"/>
    </source>
</evidence>
<name>A0A6J3MEK0_9PEZI</name>
<sequence>MMHACHEELTQYMQLRLTRIGIIDHRIAVERFRSPSAEDGNLPVETTLALPTEANASRQNLHCTSIHSDATTTHKVQCRFWLIVPMSQYHGTVDGRSRTPRQNARVAAFTIAHAGTAVLDAEWTKRMSTHLVRRALPFDPMRVNFRIDADGVQAIPDGAECVHAGGEMRTCSSRSSLSNILGPSWNSRSHAGKI</sequence>
<organism evidence="2">
    <name type="scientific">Dissoconium aciculare CBS 342.82</name>
    <dbReference type="NCBI Taxonomy" id="1314786"/>
    <lineage>
        <taxon>Eukaryota</taxon>
        <taxon>Fungi</taxon>
        <taxon>Dikarya</taxon>
        <taxon>Ascomycota</taxon>
        <taxon>Pezizomycotina</taxon>
        <taxon>Dothideomycetes</taxon>
        <taxon>Dothideomycetidae</taxon>
        <taxon>Mycosphaerellales</taxon>
        <taxon>Dissoconiaceae</taxon>
        <taxon>Dissoconium</taxon>
    </lineage>
</organism>
<dbReference type="GeneID" id="54360676"/>
<reference evidence="2" key="2">
    <citation type="submission" date="2020-04" db="EMBL/GenBank/DDBJ databases">
        <authorList>
            <consortium name="NCBI Genome Project"/>
        </authorList>
    </citation>
    <scope>NUCLEOTIDE SEQUENCE</scope>
    <source>
        <strain evidence="2">CBS 342.82</strain>
    </source>
</reference>
<reference evidence="2" key="3">
    <citation type="submission" date="2025-08" db="UniProtKB">
        <authorList>
            <consortium name="RefSeq"/>
        </authorList>
    </citation>
    <scope>IDENTIFICATION</scope>
    <source>
        <strain evidence="2">CBS 342.82</strain>
    </source>
</reference>
<protein>
    <submittedName>
        <fullName evidence="2">Uncharacterized protein</fullName>
    </submittedName>
</protein>
<gene>
    <name evidence="2" type="ORF">K489DRAFT_367642</name>
</gene>
<keyword evidence="1" id="KW-1185">Reference proteome</keyword>
<evidence type="ECO:0000313" key="1">
    <source>
        <dbReference type="Proteomes" id="UP000504637"/>
    </source>
</evidence>
<dbReference type="AlphaFoldDB" id="A0A6J3MEK0"/>